<evidence type="ECO:0000313" key="4">
    <source>
        <dbReference type="EMBL" id="GIL84375.1"/>
    </source>
</evidence>
<evidence type="ECO:0000256" key="2">
    <source>
        <dbReference type="ARBA" id="ARBA00022679"/>
    </source>
</evidence>
<dbReference type="InterPro" id="IPR029063">
    <property type="entry name" value="SAM-dependent_MTases_sf"/>
</dbReference>
<dbReference type="Pfam" id="PF03602">
    <property type="entry name" value="Cons_hypoth95"/>
    <property type="match status" value="1"/>
</dbReference>
<dbReference type="GO" id="GO:0008168">
    <property type="term" value="F:methyltransferase activity"/>
    <property type="evidence" value="ECO:0007669"/>
    <property type="project" value="UniProtKB-KW"/>
</dbReference>
<feature type="compositionally biased region" description="Polar residues" evidence="3">
    <location>
        <begin position="458"/>
        <end position="473"/>
    </location>
</feature>
<proteinExistence type="predicted"/>
<dbReference type="GO" id="GO:0031167">
    <property type="term" value="P:rRNA methylation"/>
    <property type="evidence" value="ECO:0007669"/>
    <property type="project" value="InterPro"/>
</dbReference>
<dbReference type="EMBL" id="BNCP01000029">
    <property type="protein sequence ID" value="GIL84375.1"/>
    <property type="molecule type" value="Genomic_DNA"/>
</dbReference>
<feature type="compositionally biased region" description="Low complexity" evidence="3">
    <location>
        <begin position="280"/>
        <end position="290"/>
    </location>
</feature>
<keyword evidence="1" id="KW-0489">Methyltransferase</keyword>
<feature type="region of interest" description="Disordered" evidence="3">
    <location>
        <begin position="274"/>
        <end position="501"/>
    </location>
</feature>
<feature type="region of interest" description="Disordered" evidence="3">
    <location>
        <begin position="93"/>
        <end position="112"/>
    </location>
</feature>
<feature type="compositionally biased region" description="Acidic residues" evidence="3">
    <location>
        <begin position="476"/>
        <end position="488"/>
    </location>
</feature>
<dbReference type="InterPro" id="IPR004398">
    <property type="entry name" value="RNA_MeTrfase_RsmD"/>
</dbReference>
<dbReference type="SUPFAM" id="SSF53335">
    <property type="entry name" value="S-adenosyl-L-methionine-dependent methyltransferases"/>
    <property type="match status" value="1"/>
</dbReference>
<sequence>MSHFNLHGIASKAGLLAPHIDRPAPPATPRLALHRWNRFSRHKFTNEGLPPLAVAAPRRRPSQVSGGAAAGGNIGSGRADQLYDLDREGAYGTTATASQPGSAAASIKADGGGGNSNSAFLDDGWGVAAVGASANAAAKPTARRDKKKQKKQLAAAVASGAGSAQKPVPTPFFDKSSEAGLAGLTLLQARLVEEGIIAHGPERKAAAAAEAAARRERQAKSVRRRRDWVDPDELDVGEGEAEEVSLEQNEQQYFELNLEADGSTEVVEFDEKGRIRARRAPGASAPAAAGSHRRRGSNRHDDEDDDPLAFLADDDDDNDDDEVDVSGINEEKDVGEVYERRAASGAAAGPSRRGMAATAAPGRGGLYDSDEGDHDREAGAVRRRPMPGQDPLADEEIEWGLDELRPVGRPSLMRELGVIKKKKTPKTNAPPQQQQQQQDQPLSPLQSSAKEKAGGSVVGTSSKPDAVSATATPPSYDEDDEDEYDEERDVSVAWGGSGGASGIDMDQQEALLSRLFKPHKVKELMAHQRAAEAELAAMKRKASGRQVLESKVHSRMRIIAGSAAGRQLASSQGATTRPMMEKVRQAIFNMVQAQAGSGVGLPETARWLDFFAGTGSVGLEALSRGCRECHFIELDSWVCRKVLSRNISSCGFQRRSVIHTMKAEDFLRKSIDLPRFAGGPFDFVSVCPPYLVVSYPELMDLLERSPLLHERSIVFVEYPKQLAHQVPPTLKSLVTVRDRKYGRTFIRVYGPPGGPADIGEAGDDGFASVHGGSSAEEDSGDELLLM</sequence>
<dbReference type="PANTHER" id="PTHR43542:SF1">
    <property type="entry name" value="METHYLTRANSFERASE"/>
    <property type="match status" value="1"/>
</dbReference>
<evidence type="ECO:0000313" key="5">
    <source>
        <dbReference type="Proteomes" id="UP000747110"/>
    </source>
</evidence>
<protein>
    <submittedName>
        <fullName evidence="4">Uncharacterized protein</fullName>
    </submittedName>
</protein>
<evidence type="ECO:0000256" key="1">
    <source>
        <dbReference type="ARBA" id="ARBA00022603"/>
    </source>
</evidence>
<accession>A0A8J4CQ32</accession>
<dbReference type="Gene3D" id="3.40.50.150">
    <property type="entry name" value="Vaccinia Virus protein VP39"/>
    <property type="match status" value="1"/>
</dbReference>
<dbReference type="Proteomes" id="UP000747110">
    <property type="component" value="Unassembled WGS sequence"/>
</dbReference>
<feature type="compositionally biased region" description="Basic and acidic residues" evidence="3">
    <location>
        <begin position="329"/>
        <end position="342"/>
    </location>
</feature>
<feature type="region of interest" description="Disordered" evidence="3">
    <location>
        <begin position="57"/>
        <end position="79"/>
    </location>
</feature>
<feature type="compositionally biased region" description="Low complexity" evidence="3">
    <location>
        <begin position="152"/>
        <end position="164"/>
    </location>
</feature>
<reference evidence="4" key="1">
    <citation type="journal article" date="2021" name="Proc. Natl. Acad. Sci. U.S.A.">
        <title>Three genomes in the algal genus Volvox reveal the fate of a haploid sex-determining region after a transition to homothallism.</title>
        <authorList>
            <person name="Yamamoto K."/>
            <person name="Hamaji T."/>
            <person name="Kawai-Toyooka H."/>
            <person name="Matsuzaki R."/>
            <person name="Takahashi F."/>
            <person name="Nishimura Y."/>
            <person name="Kawachi M."/>
            <person name="Noguchi H."/>
            <person name="Minakuchi Y."/>
            <person name="Umen J.G."/>
            <person name="Toyoda A."/>
            <person name="Nozaki H."/>
        </authorList>
    </citation>
    <scope>NUCLEOTIDE SEQUENCE</scope>
    <source>
        <strain evidence="4">NIES-3786</strain>
    </source>
</reference>
<keyword evidence="5" id="KW-1185">Reference proteome</keyword>
<feature type="compositionally biased region" description="Acidic residues" evidence="3">
    <location>
        <begin position="302"/>
        <end position="324"/>
    </location>
</feature>
<dbReference type="PANTHER" id="PTHR43542">
    <property type="entry name" value="METHYLTRANSFERASE"/>
    <property type="match status" value="1"/>
</dbReference>
<evidence type="ECO:0000256" key="3">
    <source>
        <dbReference type="SAM" id="MobiDB-lite"/>
    </source>
</evidence>
<comment type="caution">
    <text evidence="4">The sequence shown here is derived from an EMBL/GenBank/DDBJ whole genome shotgun (WGS) entry which is preliminary data.</text>
</comment>
<feature type="compositionally biased region" description="Low complexity" evidence="3">
    <location>
        <begin position="430"/>
        <end position="448"/>
    </location>
</feature>
<feature type="compositionally biased region" description="Acidic residues" evidence="3">
    <location>
        <begin position="392"/>
        <end position="401"/>
    </location>
</feature>
<dbReference type="AlphaFoldDB" id="A0A8J4CQ32"/>
<dbReference type="OrthoDB" id="3548at2759"/>
<keyword evidence="2" id="KW-0808">Transferase</keyword>
<feature type="compositionally biased region" description="Low complexity" evidence="3">
    <location>
        <begin position="343"/>
        <end position="357"/>
    </location>
</feature>
<feature type="region of interest" description="Disordered" evidence="3">
    <location>
        <begin position="134"/>
        <end position="172"/>
    </location>
</feature>
<feature type="compositionally biased region" description="Acidic residues" evidence="3">
    <location>
        <begin position="775"/>
        <end position="786"/>
    </location>
</feature>
<organism evidence="4 5">
    <name type="scientific">Volvox reticuliferus</name>
    <dbReference type="NCBI Taxonomy" id="1737510"/>
    <lineage>
        <taxon>Eukaryota</taxon>
        <taxon>Viridiplantae</taxon>
        <taxon>Chlorophyta</taxon>
        <taxon>core chlorophytes</taxon>
        <taxon>Chlorophyceae</taxon>
        <taxon>CS clade</taxon>
        <taxon>Chlamydomonadales</taxon>
        <taxon>Volvocaceae</taxon>
        <taxon>Volvox</taxon>
    </lineage>
</organism>
<feature type="region of interest" description="Disordered" evidence="3">
    <location>
        <begin position="757"/>
        <end position="786"/>
    </location>
</feature>
<gene>
    <name evidence="4" type="ORF">Vretifemale_13039</name>
</gene>
<name>A0A8J4CQ32_9CHLO</name>